<dbReference type="EMBL" id="FUXI01000011">
    <property type="protein sequence ID" value="SJZ69147.1"/>
    <property type="molecule type" value="Genomic_DNA"/>
</dbReference>
<reference evidence="3 4" key="1">
    <citation type="submission" date="2017-02" db="EMBL/GenBank/DDBJ databases">
        <authorList>
            <person name="Peterson S.W."/>
        </authorList>
    </citation>
    <scope>NUCLEOTIDE SEQUENCE [LARGE SCALE GENOMIC DNA]</scope>
    <source>
        <strain evidence="3 4">ATCC BAA-1030</strain>
    </source>
</reference>
<name>A0A1T4MQP6_9ENTE</name>
<gene>
    <name evidence="3" type="ORF">SAMN02745116_01173</name>
</gene>
<dbReference type="Gene3D" id="3.40.630.10">
    <property type="entry name" value="Zn peptidases"/>
    <property type="match status" value="1"/>
</dbReference>
<feature type="binding site" evidence="1">
    <location>
        <position position="86"/>
    </location>
    <ligand>
        <name>Mn(2+)</name>
        <dbReference type="ChEBI" id="CHEBI:29035"/>
        <label>2</label>
    </ligand>
</feature>
<feature type="binding site" evidence="1">
    <location>
        <position position="148"/>
    </location>
    <ligand>
        <name>Mn(2+)</name>
        <dbReference type="ChEBI" id="CHEBI:29035"/>
        <label>2</label>
    </ligand>
</feature>
<dbReference type="GO" id="GO:0046872">
    <property type="term" value="F:metal ion binding"/>
    <property type="evidence" value="ECO:0007669"/>
    <property type="project" value="UniProtKB-KW"/>
</dbReference>
<dbReference type="NCBIfam" id="TIGR01891">
    <property type="entry name" value="amidohydrolases"/>
    <property type="match status" value="1"/>
</dbReference>
<evidence type="ECO:0000313" key="4">
    <source>
        <dbReference type="Proteomes" id="UP000190328"/>
    </source>
</evidence>
<comment type="cofactor">
    <cofactor evidence="1">
        <name>Mn(2+)</name>
        <dbReference type="ChEBI" id="CHEBI:29035"/>
    </cofactor>
    <text evidence="1">The Mn(2+) ion enhances activity.</text>
</comment>
<dbReference type="InterPro" id="IPR017439">
    <property type="entry name" value="Amidohydrolase"/>
</dbReference>
<dbReference type="STRING" id="263852.SAMN02745116_01173"/>
<dbReference type="InterPro" id="IPR036264">
    <property type="entry name" value="Bact_exopeptidase_dim_dom"/>
</dbReference>
<dbReference type="Pfam" id="PF01546">
    <property type="entry name" value="Peptidase_M20"/>
    <property type="match status" value="1"/>
</dbReference>
<dbReference type="SUPFAM" id="SSF55031">
    <property type="entry name" value="Bacterial exopeptidase dimerisation domain"/>
    <property type="match status" value="1"/>
</dbReference>
<dbReference type="SUPFAM" id="SSF53187">
    <property type="entry name" value="Zn-dependent exopeptidases"/>
    <property type="match status" value="1"/>
</dbReference>
<dbReference type="Gene3D" id="3.30.70.360">
    <property type="match status" value="1"/>
</dbReference>
<feature type="binding site" evidence="1">
    <location>
        <position position="88"/>
    </location>
    <ligand>
        <name>Mn(2+)</name>
        <dbReference type="ChEBI" id="CHEBI:29035"/>
        <label>2</label>
    </ligand>
</feature>
<keyword evidence="4" id="KW-1185">Reference proteome</keyword>
<dbReference type="GO" id="GO:0016787">
    <property type="term" value="F:hydrolase activity"/>
    <property type="evidence" value="ECO:0007669"/>
    <property type="project" value="UniProtKB-KW"/>
</dbReference>
<feature type="domain" description="Peptidase M20 dimerisation" evidence="2">
    <location>
        <begin position="174"/>
        <end position="264"/>
    </location>
</feature>
<organism evidence="3 4">
    <name type="scientific">Pilibacter termitis</name>
    <dbReference type="NCBI Taxonomy" id="263852"/>
    <lineage>
        <taxon>Bacteria</taxon>
        <taxon>Bacillati</taxon>
        <taxon>Bacillota</taxon>
        <taxon>Bacilli</taxon>
        <taxon>Lactobacillales</taxon>
        <taxon>Enterococcaceae</taxon>
        <taxon>Pilibacter</taxon>
    </lineage>
</organism>
<dbReference type="PIRSF" id="PIRSF005962">
    <property type="entry name" value="Pept_M20D_amidohydro"/>
    <property type="match status" value="1"/>
</dbReference>
<dbReference type="PANTHER" id="PTHR11014">
    <property type="entry name" value="PEPTIDASE M20 FAMILY MEMBER"/>
    <property type="match status" value="1"/>
</dbReference>
<feature type="binding site" evidence="1">
    <location>
        <position position="335"/>
    </location>
    <ligand>
        <name>Mn(2+)</name>
        <dbReference type="ChEBI" id="CHEBI:29035"/>
        <label>2</label>
    </ligand>
</feature>
<evidence type="ECO:0000313" key="3">
    <source>
        <dbReference type="EMBL" id="SJZ69147.1"/>
    </source>
</evidence>
<evidence type="ECO:0000256" key="1">
    <source>
        <dbReference type="PIRSR" id="PIRSR005962-1"/>
    </source>
</evidence>
<dbReference type="InterPro" id="IPR002933">
    <property type="entry name" value="Peptidase_M20"/>
</dbReference>
<feature type="binding site" evidence="1">
    <location>
        <position position="122"/>
    </location>
    <ligand>
        <name>Mn(2+)</name>
        <dbReference type="ChEBI" id="CHEBI:29035"/>
        <label>2</label>
    </ligand>
</feature>
<protein>
    <submittedName>
        <fullName evidence="3">Hippurate hydrolase</fullName>
    </submittedName>
</protein>
<proteinExistence type="predicted"/>
<evidence type="ECO:0000259" key="2">
    <source>
        <dbReference type="Pfam" id="PF07687"/>
    </source>
</evidence>
<dbReference type="AlphaFoldDB" id="A0A1T4MQP6"/>
<dbReference type="Proteomes" id="UP000190328">
    <property type="component" value="Unassembled WGS sequence"/>
</dbReference>
<keyword evidence="3" id="KW-0378">Hydrolase</keyword>
<dbReference type="InterPro" id="IPR011650">
    <property type="entry name" value="Peptidase_M20_dimer"/>
</dbReference>
<dbReference type="PANTHER" id="PTHR11014:SF63">
    <property type="entry name" value="METALLOPEPTIDASE, PUTATIVE (AFU_ORTHOLOGUE AFUA_6G09600)-RELATED"/>
    <property type="match status" value="1"/>
</dbReference>
<accession>A0A1T4MQP6</accession>
<dbReference type="Pfam" id="PF07687">
    <property type="entry name" value="M20_dimer"/>
    <property type="match status" value="1"/>
</dbReference>
<keyword evidence="1" id="KW-0479">Metal-binding</keyword>
<keyword evidence="1" id="KW-0464">Manganese</keyword>
<sequence>MKNHRMNLHQIAEIGFQEFQTKAYLYEQVKNCGAVVHEVGETGLVLYFDNQKEKTIAFRTDIDALPILEETGLPFASKREGFMHACGHDGHMAMLLGLTDYIAKNREKMKYNIVLIYQPSEEIAGGAKSILDSGLLQHYQVQAIFGFHLWPTLEEGAVFSKSGPLMAQSSETDIQIFGKSAHIASSSEGIDSLEVAVRLMSEIYDYEKKLPEEMLHLLKFGEIHGGVIRNVLAQEVTIKGSIRSYSPLHQQEIKDSLRKIANRFEEEFQAKIEFIYNDGYPAVLNNSELFDKIKSISTLRVLEHPVLQAEDFGVYTEHFPCVFFFLGVGDVPALHNPKFDFNMDVLDNGLEFYKALLEIENY</sequence>